<proteinExistence type="predicted"/>
<name>A0ABS6YRV8_9ACTN</name>
<dbReference type="EMBL" id="WMBF01000267">
    <property type="protein sequence ID" value="MBW5424102.1"/>
    <property type="molecule type" value="Genomic_DNA"/>
</dbReference>
<evidence type="ECO:0000313" key="1">
    <source>
        <dbReference type="EMBL" id="MBW5424102.1"/>
    </source>
</evidence>
<keyword evidence="2" id="KW-1185">Reference proteome</keyword>
<organism evidence="1 2">
    <name type="scientific">Streptomyces anatolicus</name>
    <dbReference type="NCBI Taxonomy" id="2675858"/>
    <lineage>
        <taxon>Bacteria</taxon>
        <taxon>Bacillati</taxon>
        <taxon>Actinomycetota</taxon>
        <taxon>Actinomycetes</taxon>
        <taxon>Kitasatosporales</taxon>
        <taxon>Streptomycetaceae</taxon>
        <taxon>Streptomyces</taxon>
    </lineage>
</organism>
<gene>
    <name evidence="1" type="ORF">GKQ77_21460</name>
</gene>
<comment type="caution">
    <text evidence="1">The sequence shown here is derived from an EMBL/GenBank/DDBJ whole genome shotgun (WGS) entry which is preliminary data.</text>
</comment>
<dbReference type="Proteomes" id="UP001197114">
    <property type="component" value="Unassembled WGS sequence"/>
</dbReference>
<dbReference type="RefSeq" id="WP_219690566.1">
    <property type="nucleotide sequence ID" value="NZ_WMBF01000267.1"/>
</dbReference>
<accession>A0ABS6YRV8</accession>
<reference evidence="1 2" key="1">
    <citation type="submission" date="2019-11" db="EMBL/GenBank/DDBJ databases">
        <authorList>
            <person name="Ay H."/>
        </authorList>
    </citation>
    <scope>NUCLEOTIDE SEQUENCE [LARGE SCALE GENOMIC DNA]</scope>
    <source>
        <strain evidence="1 2">BG9H</strain>
    </source>
</reference>
<evidence type="ECO:0000313" key="2">
    <source>
        <dbReference type="Proteomes" id="UP001197114"/>
    </source>
</evidence>
<sequence length="56" mass="6336">MTGVSVAERLAAGTLQQHMFSEPTAVAEECKYPGQSCWFDSDCCNPRFCEWWTCRA</sequence>
<protein>
    <submittedName>
        <fullName evidence="1">Uncharacterized protein</fullName>
    </submittedName>
</protein>